<evidence type="ECO:0000256" key="1">
    <source>
        <dbReference type="ARBA" id="ARBA00022723"/>
    </source>
</evidence>
<dbReference type="EMBL" id="CP108036">
    <property type="protein sequence ID" value="WUN83812.1"/>
    <property type="molecule type" value="Genomic_DNA"/>
</dbReference>
<dbReference type="InterPro" id="IPR003759">
    <property type="entry name" value="Cbl-bd_cap"/>
</dbReference>
<dbReference type="Gene3D" id="1.10.1240.10">
    <property type="entry name" value="Methionine synthase domain"/>
    <property type="match status" value="1"/>
</dbReference>
<sequence length="377" mass="39832">MSPHDTGLAPATAPAAFTATTTHRAAASEELLAQVWESVMAFDEAATVGTLLRALDEGTGAEDLLLDVIAAVQGRVGREWAANRITVAQAHAATAINDRAVAAVALHRSARGEPTRGRITVACVDGEWHALPARLLAEVLRIRGWHVDYLGAQVPAPHLVAHLHRTGPDAVALSGSLATRLPAAHAAITACQAVGTPVIVGGAAFGPEGRYARLLGADAWAPDARAAADELACGPLPRPRPGHQAVDDLPHLDDQEYTLVARSRPRLVRAVFHQLENAYPAMRTYTAVQRERTAEDLSHVVEFLAAALYTGDEELFRGFLLWTAGVLDARGVPAASLLPALELLERELQDFPRTTATLRAGAAGLTRTLLTAAGTAE</sequence>
<keyword evidence="2" id="KW-0170">Cobalt</keyword>
<name>A0ABZ1QN32_9ACTN</name>
<organism evidence="4 5">
    <name type="scientific">Streptomyces erythrochromogenes</name>
    <dbReference type="NCBI Taxonomy" id="285574"/>
    <lineage>
        <taxon>Bacteria</taxon>
        <taxon>Bacillati</taxon>
        <taxon>Actinomycetota</taxon>
        <taxon>Actinomycetes</taxon>
        <taxon>Kitasatosporales</taxon>
        <taxon>Streptomycetaceae</taxon>
        <taxon>Streptomyces</taxon>
    </lineage>
</organism>
<dbReference type="SUPFAM" id="SSF52242">
    <property type="entry name" value="Cobalamin (vitamin B12)-binding domain"/>
    <property type="match status" value="1"/>
</dbReference>
<reference evidence="4" key="1">
    <citation type="submission" date="2022-10" db="EMBL/GenBank/DDBJ databases">
        <title>The complete genomes of actinobacterial strains from the NBC collection.</title>
        <authorList>
            <person name="Joergensen T.S."/>
            <person name="Alvarez Arevalo M."/>
            <person name="Sterndorff E.B."/>
            <person name="Faurdal D."/>
            <person name="Vuksanovic O."/>
            <person name="Mourched A.-S."/>
            <person name="Charusanti P."/>
            <person name="Shaw S."/>
            <person name="Blin K."/>
            <person name="Weber T."/>
        </authorList>
    </citation>
    <scope>NUCLEOTIDE SEQUENCE</scope>
    <source>
        <strain evidence="4">NBC_00303</strain>
    </source>
</reference>
<dbReference type="InterPro" id="IPR006158">
    <property type="entry name" value="Cobalamin-bd"/>
</dbReference>
<dbReference type="Pfam" id="PF02310">
    <property type="entry name" value="B12-binding"/>
    <property type="match status" value="1"/>
</dbReference>
<dbReference type="PANTHER" id="PTHR45833:SF1">
    <property type="entry name" value="METHIONINE SYNTHASE"/>
    <property type="match status" value="1"/>
</dbReference>
<dbReference type="InterPro" id="IPR050554">
    <property type="entry name" value="Met_Synthase/Corrinoid"/>
</dbReference>
<evidence type="ECO:0000259" key="3">
    <source>
        <dbReference type="PROSITE" id="PS51332"/>
    </source>
</evidence>
<dbReference type="PANTHER" id="PTHR45833">
    <property type="entry name" value="METHIONINE SYNTHASE"/>
    <property type="match status" value="1"/>
</dbReference>
<keyword evidence="1" id="KW-0479">Metal-binding</keyword>
<evidence type="ECO:0000313" key="4">
    <source>
        <dbReference type="EMBL" id="WUN83812.1"/>
    </source>
</evidence>
<dbReference type="PROSITE" id="PS51332">
    <property type="entry name" value="B12_BINDING"/>
    <property type="match status" value="1"/>
</dbReference>
<dbReference type="Gene3D" id="3.40.50.280">
    <property type="entry name" value="Cobalamin-binding domain"/>
    <property type="match status" value="1"/>
</dbReference>
<protein>
    <submittedName>
        <fullName evidence="4">Cobalamin-dependent protein</fullName>
    </submittedName>
</protein>
<feature type="domain" description="B12-binding" evidence="3">
    <location>
        <begin position="116"/>
        <end position="242"/>
    </location>
</feature>
<keyword evidence="5" id="KW-1185">Reference proteome</keyword>
<gene>
    <name evidence="4" type="ORF">OHA91_38130</name>
</gene>
<evidence type="ECO:0000256" key="2">
    <source>
        <dbReference type="ARBA" id="ARBA00023285"/>
    </source>
</evidence>
<proteinExistence type="predicted"/>
<dbReference type="InterPro" id="IPR036724">
    <property type="entry name" value="Cobalamin-bd_sf"/>
</dbReference>
<dbReference type="Pfam" id="PF02607">
    <property type="entry name" value="B12-binding_2"/>
    <property type="match status" value="1"/>
</dbReference>
<evidence type="ECO:0000313" key="5">
    <source>
        <dbReference type="Proteomes" id="UP001432312"/>
    </source>
</evidence>
<dbReference type="InterPro" id="IPR036594">
    <property type="entry name" value="Meth_synthase_dom"/>
</dbReference>
<accession>A0ABZ1QN32</accession>
<dbReference type="Proteomes" id="UP001432312">
    <property type="component" value="Chromosome"/>
</dbReference>